<dbReference type="Proteomes" id="UP000593571">
    <property type="component" value="Unassembled WGS sequence"/>
</dbReference>
<proteinExistence type="predicted"/>
<evidence type="ECO:0000256" key="2">
    <source>
        <dbReference type="SAM" id="MobiDB-lite"/>
    </source>
</evidence>
<dbReference type="AlphaFoldDB" id="A0A7J8E6Y5"/>
<keyword evidence="1" id="KW-0175">Coiled coil</keyword>
<keyword evidence="3" id="KW-0969">Cilium</keyword>
<keyword evidence="3" id="KW-0282">Flagellum</keyword>
<comment type="caution">
    <text evidence="3">The sequence shown here is derived from an EMBL/GenBank/DDBJ whole genome shotgun (WGS) entry which is preliminary data.</text>
</comment>
<gene>
    <name evidence="3" type="ORF">HJG63_002761</name>
</gene>
<accession>A0A7J8E6Y5</accession>
<dbReference type="PANTHER" id="PTHR34649:SF1">
    <property type="entry name" value="CILIA- AND FLAGELLA-ASSOCIATED PROTEIN 99"/>
    <property type="match status" value="1"/>
</dbReference>
<keyword evidence="4" id="KW-1185">Reference proteome</keyword>
<sequence length="637" mass="73873">MAYYGKCIKAVTEQLDRFNPGKDNPEQFLEAASASMQALSPQKQAFALEVLSGCLEYHRLLAVVVDAFYVRDGRLCLWADYSLFQAICYLATFQLEELGLQLFCDIVRSQPADKMHKFLRFFFNPLHLCSWIKDEWSLIHESAHVKENWIDPLMRWQPEVQELINQLEQVLASQPLPSKTKAKVTEPKKFNLTVPRPRAIPVPEPVPVVAKPRPVPRSTYQLPEEQQMLEMTKRYNRRKAEELLLRANLEEMRCAMPRAHREPPEQGSAKPQLPSVPRIRRTPKLTFYRPNDSVPVKLNTAAILREGALYQRQVEKELQRVDRLVDGAGDFSEFFEWQKKMQAKAREERLAAEECRRLQGKLSHEEAVLARLQVLQGNKQKAAQKKEEMARLMQQCAEQRLREQRSVEELVQQVMEGQKNIKLVQMKLLQGRRQTVQEVMEESRGLLQRSAEEAEEQQRQRCQLVSQRRALETLPVRKGKLVDLAQTPGYGLEGEMSLVELRERLALRGEARRREEQERRDQILRSKRERSQELQEALEQVALCRSAAGRAAALRLEEKKAAAPEPPSQDERVLELQRRIEQAAERRRQAAVPRVSATRAARSKPRAQLEAQHWQELERSRERGLRALQQGRRLEAA</sequence>
<reference evidence="3 4" key="1">
    <citation type="journal article" date="2020" name="Nature">
        <title>Six reference-quality genomes reveal evolution of bat adaptations.</title>
        <authorList>
            <person name="Jebb D."/>
            <person name="Huang Z."/>
            <person name="Pippel M."/>
            <person name="Hughes G.M."/>
            <person name="Lavrichenko K."/>
            <person name="Devanna P."/>
            <person name="Winkler S."/>
            <person name="Jermiin L.S."/>
            <person name="Skirmuntt E.C."/>
            <person name="Katzourakis A."/>
            <person name="Burkitt-Gray L."/>
            <person name="Ray D.A."/>
            <person name="Sullivan K.A.M."/>
            <person name="Roscito J.G."/>
            <person name="Kirilenko B.M."/>
            <person name="Davalos L.M."/>
            <person name="Corthals A.P."/>
            <person name="Power M.L."/>
            <person name="Jones G."/>
            <person name="Ransome R.D."/>
            <person name="Dechmann D.K.N."/>
            <person name="Locatelli A.G."/>
            <person name="Puechmaille S.J."/>
            <person name="Fedrigo O."/>
            <person name="Jarvis E.D."/>
            <person name="Hiller M."/>
            <person name="Vernes S.C."/>
            <person name="Myers E.W."/>
            <person name="Teeling E.C."/>
        </authorList>
    </citation>
    <scope>NUCLEOTIDE SEQUENCE [LARGE SCALE GENOMIC DNA]</scope>
    <source>
        <strain evidence="3">MRouAeg1</strain>
        <tissue evidence="3">Muscle</tissue>
    </source>
</reference>
<keyword evidence="3" id="KW-0966">Cell projection</keyword>
<evidence type="ECO:0000313" key="3">
    <source>
        <dbReference type="EMBL" id="KAF6430942.1"/>
    </source>
</evidence>
<evidence type="ECO:0000313" key="4">
    <source>
        <dbReference type="Proteomes" id="UP000593571"/>
    </source>
</evidence>
<feature type="compositionally biased region" description="Basic and acidic residues" evidence="2">
    <location>
        <begin position="613"/>
        <end position="625"/>
    </location>
</feature>
<name>A0A7J8E6Y5_ROUAE</name>
<feature type="region of interest" description="Disordered" evidence="2">
    <location>
        <begin position="258"/>
        <end position="291"/>
    </location>
</feature>
<organism evidence="3 4">
    <name type="scientific">Rousettus aegyptiacus</name>
    <name type="common">Egyptian fruit bat</name>
    <name type="synonym">Pteropus aegyptiacus</name>
    <dbReference type="NCBI Taxonomy" id="9407"/>
    <lineage>
        <taxon>Eukaryota</taxon>
        <taxon>Metazoa</taxon>
        <taxon>Chordata</taxon>
        <taxon>Craniata</taxon>
        <taxon>Vertebrata</taxon>
        <taxon>Euteleostomi</taxon>
        <taxon>Mammalia</taxon>
        <taxon>Eutheria</taxon>
        <taxon>Laurasiatheria</taxon>
        <taxon>Chiroptera</taxon>
        <taxon>Yinpterochiroptera</taxon>
        <taxon>Pteropodoidea</taxon>
        <taxon>Pteropodidae</taxon>
        <taxon>Rousettinae</taxon>
        <taxon>Rousettus</taxon>
    </lineage>
</organism>
<dbReference type="PANTHER" id="PTHR34649">
    <property type="entry name" value="CILIA- AND FLAGELLA-ASSOCIATED PROTEIN 99"/>
    <property type="match status" value="1"/>
</dbReference>
<feature type="region of interest" description="Disordered" evidence="2">
    <location>
        <begin position="584"/>
        <end position="637"/>
    </location>
</feature>
<dbReference type="EMBL" id="JACASE010000010">
    <property type="protein sequence ID" value="KAF6430942.1"/>
    <property type="molecule type" value="Genomic_DNA"/>
</dbReference>
<dbReference type="InterPro" id="IPR039341">
    <property type="entry name" value="CFAP99"/>
</dbReference>
<protein>
    <submittedName>
        <fullName evidence="3">Cilia and flagella associated protein 99</fullName>
    </submittedName>
</protein>
<dbReference type="OrthoDB" id="10262255at2759"/>
<feature type="coiled-coil region" evidence="1">
    <location>
        <begin position="372"/>
        <end position="402"/>
    </location>
</feature>
<evidence type="ECO:0000256" key="1">
    <source>
        <dbReference type="SAM" id="Coils"/>
    </source>
</evidence>